<keyword evidence="4" id="KW-1003">Cell membrane</keyword>
<dbReference type="PROSITE" id="PS00874">
    <property type="entry name" value="T2SP_F"/>
    <property type="match status" value="1"/>
</dbReference>
<evidence type="ECO:0000256" key="7">
    <source>
        <dbReference type="ARBA" id="ARBA00022989"/>
    </source>
</evidence>
<evidence type="ECO:0000256" key="5">
    <source>
        <dbReference type="ARBA" id="ARBA00022519"/>
    </source>
</evidence>
<comment type="similarity">
    <text evidence="2 9">Belongs to the GSP F family.</text>
</comment>
<dbReference type="AlphaFoldDB" id="A0A1S1NXX0"/>
<organism evidence="10 11">
    <name type="scientific">Kushneria phosphatilytica</name>
    <dbReference type="NCBI Taxonomy" id="657387"/>
    <lineage>
        <taxon>Bacteria</taxon>
        <taxon>Pseudomonadati</taxon>
        <taxon>Pseudomonadota</taxon>
        <taxon>Gammaproteobacteria</taxon>
        <taxon>Oceanospirillales</taxon>
        <taxon>Halomonadaceae</taxon>
        <taxon>Kushneria</taxon>
    </lineage>
</organism>
<dbReference type="InterPro" id="IPR001992">
    <property type="entry name" value="T2SS_GspF/T4SS_PilC_CS"/>
</dbReference>
<dbReference type="OrthoDB" id="9805682at2"/>
<dbReference type="Gene3D" id="1.20.81.30">
    <property type="entry name" value="Type II secretion system (T2SS), domain F"/>
    <property type="match status" value="2"/>
</dbReference>
<evidence type="ECO:0000256" key="1">
    <source>
        <dbReference type="ARBA" id="ARBA00004429"/>
    </source>
</evidence>
<dbReference type="GO" id="GO:0015628">
    <property type="term" value="P:protein secretion by the type II secretion system"/>
    <property type="evidence" value="ECO:0007669"/>
    <property type="project" value="TreeGrafter"/>
</dbReference>
<accession>A0A1S1NXX0</accession>
<protein>
    <submittedName>
        <fullName evidence="10">Type II secretion system F family protein</fullName>
    </submittedName>
</protein>
<evidence type="ECO:0000313" key="10">
    <source>
        <dbReference type="EMBL" id="QEL11411.1"/>
    </source>
</evidence>
<evidence type="ECO:0000256" key="4">
    <source>
        <dbReference type="ARBA" id="ARBA00022475"/>
    </source>
</evidence>
<keyword evidence="6 9" id="KW-0812">Transmembrane</keyword>
<dbReference type="InterPro" id="IPR042094">
    <property type="entry name" value="T2SS_GspF_sf"/>
</dbReference>
<keyword evidence="8" id="KW-0472">Membrane</keyword>
<dbReference type="GO" id="GO:0005886">
    <property type="term" value="C:plasma membrane"/>
    <property type="evidence" value="ECO:0007669"/>
    <property type="project" value="UniProtKB-SubCell"/>
</dbReference>
<reference evidence="10 11" key="1">
    <citation type="submission" date="2019-08" db="EMBL/GenBank/DDBJ databases">
        <title>Complete genome sequence of Kushneria sp. YCWA18, a halophilic phosphate-solubilizing bacterium isolated from Daqiao saltern in China.</title>
        <authorList>
            <person name="Du G.-X."/>
            <person name="Qu L.-Y."/>
        </authorList>
    </citation>
    <scope>NUCLEOTIDE SEQUENCE [LARGE SCALE GENOMIC DNA]</scope>
    <source>
        <strain evidence="10 11">YCWA18</strain>
    </source>
</reference>
<dbReference type="Proteomes" id="UP000322553">
    <property type="component" value="Chromosome"/>
</dbReference>
<keyword evidence="11" id="KW-1185">Reference proteome</keyword>
<dbReference type="KEGG" id="kuy:FY550_09845"/>
<name>A0A1S1NXX0_9GAMM</name>
<dbReference type="PANTHER" id="PTHR30012">
    <property type="entry name" value="GENERAL SECRETION PATHWAY PROTEIN"/>
    <property type="match status" value="1"/>
</dbReference>
<comment type="subcellular location">
    <subcellularLocation>
        <location evidence="1 9">Cell inner membrane</location>
        <topology evidence="1 9">Multi-pass membrane protein</topology>
    </subcellularLocation>
</comment>
<dbReference type="Pfam" id="PF00482">
    <property type="entry name" value="T2SSF"/>
    <property type="match status" value="2"/>
</dbReference>
<dbReference type="FunFam" id="1.20.81.30:FF:000001">
    <property type="entry name" value="Type II secretion system protein F"/>
    <property type="match status" value="2"/>
</dbReference>
<evidence type="ECO:0000256" key="2">
    <source>
        <dbReference type="ARBA" id="ARBA00005745"/>
    </source>
</evidence>
<evidence type="ECO:0000256" key="9">
    <source>
        <dbReference type="RuleBase" id="RU003923"/>
    </source>
</evidence>
<sequence length="414" mass="45503">MTSRTGQPRARAKDRHRIIVWKWQGRNTRGKRIHGEMAATEENEVRRHLAQQGISLRRISRKRSLPIIGNRIRSGDITLFARQMATMIRAGIPLLQSFSAVANSTTNPALRHFIETLHQDVSSGMNFSSALAKHPGHIDDLFVHLVAAGEQAGALDRMLERIAIYKERLDTLRSRVMKAMYYPASVIAVGLGVTALLLIKVVPQFETMFSSFGAELPMPTQITIELSETAQAWWWQICLALLGGVVLLRSLLRRSPVLAMRLSRLALGLPILGGILEKSAIARFARTLSTSFAAGVPLMEALDTASGACGNQVFARAVSDIRTDVSNGQQLHAAMRNTNLFSPMSLQMVAIGEEAGSLDDMLDRVAEFHEAEVENRVDTLTSLLEPFIIVVLGTLVGGLVMSMYLPVFELGNAI</sequence>
<gene>
    <name evidence="10" type="ORF">FY550_09845</name>
</gene>
<evidence type="ECO:0000256" key="8">
    <source>
        <dbReference type="ARBA" id="ARBA00023136"/>
    </source>
</evidence>
<dbReference type="InterPro" id="IPR003004">
    <property type="entry name" value="GspF/PilC"/>
</dbReference>
<proteinExistence type="inferred from homology"/>
<evidence type="ECO:0000256" key="3">
    <source>
        <dbReference type="ARBA" id="ARBA00022448"/>
    </source>
</evidence>
<dbReference type="STRING" id="657387.BH688_06105"/>
<keyword evidence="3 9" id="KW-0813">Transport</keyword>
<keyword evidence="5" id="KW-0997">Cell inner membrane</keyword>
<dbReference type="PRINTS" id="PR00812">
    <property type="entry name" value="BCTERIALGSPF"/>
</dbReference>
<dbReference type="PANTHER" id="PTHR30012:SF7">
    <property type="entry name" value="PROTEIN TRANSPORT PROTEIN HOFC HOMOLOG"/>
    <property type="match status" value="1"/>
</dbReference>
<evidence type="ECO:0000256" key="6">
    <source>
        <dbReference type="ARBA" id="ARBA00022692"/>
    </source>
</evidence>
<keyword evidence="7" id="KW-1133">Transmembrane helix</keyword>
<dbReference type="InterPro" id="IPR018076">
    <property type="entry name" value="T2SS_GspF_dom"/>
</dbReference>
<dbReference type="RefSeq" id="WP_070977753.1">
    <property type="nucleotide sequence ID" value="NZ_CP043420.1"/>
</dbReference>
<dbReference type="EMBL" id="CP043420">
    <property type="protein sequence ID" value="QEL11411.1"/>
    <property type="molecule type" value="Genomic_DNA"/>
</dbReference>
<evidence type="ECO:0000313" key="11">
    <source>
        <dbReference type="Proteomes" id="UP000322553"/>
    </source>
</evidence>